<keyword evidence="1" id="KW-1185">Reference proteome</keyword>
<evidence type="ECO:0000313" key="1">
    <source>
        <dbReference type="Proteomes" id="UP000887574"/>
    </source>
</evidence>
<dbReference type="WBParaSite" id="jg12754">
    <property type="protein sequence ID" value="jg12754"/>
    <property type="gene ID" value="jg12754"/>
</dbReference>
<accession>A0A915CVB4</accession>
<protein>
    <submittedName>
        <fullName evidence="2">Uncharacterized protein</fullName>
    </submittedName>
</protein>
<organism evidence="1 2">
    <name type="scientific">Ditylenchus dipsaci</name>
    <dbReference type="NCBI Taxonomy" id="166011"/>
    <lineage>
        <taxon>Eukaryota</taxon>
        <taxon>Metazoa</taxon>
        <taxon>Ecdysozoa</taxon>
        <taxon>Nematoda</taxon>
        <taxon>Chromadorea</taxon>
        <taxon>Rhabditida</taxon>
        <taxon>Tylenchina</taxon>
        <taxon>Tylenchomorpha</taxon>
        <taxon>Sphaerularioidea</taxon>
        <taxon>Anguinidae</taxon>
        <taxon>Anguininae</taxon>
        <taxon>Ditylenchus</taxon>
    </lineage>
</organism>
<sequence length="107" mass="12156">MPEEWCVDVQYSSKKLGGKFLSVGFEQQVKNGREYKIWIREVDLITCKSYEEVDANLSIGFADVFAEDCAEDNKVSTSVKPPVKETKETFHSFVLQDVLAVVFFSCC</sequence>
<name>A0A915CVB4_9BILA</name>
<reference evidence="2" key="1">
    <citation type="submission" date="2022-11" db="UniProtKB">
        <authorList>
            <consortium name="WormBaseParasite"/>
        </authorList>
    </citation>
    <scope>IDENTIFICATION</scope>
</reference>
<evidence type="ECO:0000313" key="2">
    <source>
        <dbReference type="WBParaSite" id="jg12754"/>
    </source>
</evidence>
<dbReference type="Proteomes" id="UP000887574">
    <property type="component" value="Unplaced"/>
</dbReference>
<dbReference type="AlphaFoldDB" id="A0A915CVB4"/>
<proteinExistence type="predicted"/>